<feature type="domain" description="Serine aminopeptidase S33" evidence="3">
    <location>
        <begin position="97"/>
        <end position="205"/>
    </location>
</feature>
<evidence type="ECO:0000256" key="2">
    <source>
        <dbReference type="SAM" id="Phobius"/>
    </source>
</evidence>
<dbReference type="PANTHER" id="PTHR12277">
    <property type="entry name" value="ALPHA/BETA HYDROLASE DOMAIN-CONTAINING PROTEIN"/>
    <property type="match status" value="1"/>
</dbReference>
<proteinExistence type="predicted"/>
<keyword evidence="5" id="KW-1185">Reference proteome</keyword>
<dbReference type="InterPro" id="IPR022742">
    <property type="entry name" value="Hydrolase_4"/>
</dbReference>
<dbReference type="InterPro" id="IPR029058">
    <property type="entry name" value="AB_hydrolase_fold"/>
</dbReference>
<name>A0ABT9G6S8_LEPDI</name>
<dbReference type="Pfam" id="PF12146">
    <property type="entry name" value="Hydrolase_4"/>
    <property type="match status" value="1"/>
</dbReference>
<sequence>MNTIHTLRPDMTDTTAPVEKPAPRRRRWKAVLMGLTLLPALAWALACLAVWLGQERLLFKPVVTPASQPLSTAPDVSERFVDVPGARLSVLELRRPDPAGVVFFLHGNSGNLQEWFVNTEVYRRTNMDLVMMDYRGYGKSSGHIGSEAQLHADVQAVWQSVAERYRGRRVVVYGRSLGSALAATLAAQLQPDLTVLVSPYSSMAALARLHYPWVPASLLRYPLRTDEAVARLRTPLLLVHGERDVLIPPSHSLALQALAPSARHVDIAGAGHGDVHEFDDYRRLMAQALDGRVR</sequence>
<organism evidence="4 5">
    <name type="scientific">Leptothrix discophora</name>
    <dbReference type="NCBI Taxonomy" id="89"/>
    <lineage>
        <taxon>Bacteria</taxon>
        <taxon>Pseudomonadati</taxon>
        <taxon>Pseudomonadota</taxon>
        <taxon>Betaproteobacteria</taxon>
        <taxon>Burkholderiales</taxon>
        <taxon>Sphaerotilaceae</taxon>
        <taxon>Leptothrix</taxon>
    </lineage>
</organism>
<evidence type="ECO:0000313" key="5">
    <source>
        <dbReference type="Proteomes" id="UP001235760"/>
    </source>
</evidence>
<dbReference type="RefSeq" id="WP_305750718.1">
    <property type="nucleotide sequence ID" value="NZ_JAUZEE010000009.1"/>
</dbReference>
<keyword evidence="2" id="KW-0472">Membrane</keyword>
<feature type="region of interest" description="Disordered" evidence="1">
    <location>
        <begin position="1"/>
        <end position="20"/>
    </location>
</feature>
<keyword evidence="2" id="KW-0812">Transmembrane</keyword>
<evidence type="ECO:0000256" key="1">
    <source>
        <dbReference type="SAM" id="MobiDB-lite"/>
    </source>
</evidence>
<dbReference type="Proteomes" id="UP001235760">
    <property type="component" value="Unassembled WGS sequence"/>
</dbReference>
<dbReference type="PANTHER" id="PTHR12277:SF81">
    <property type="entry name" value="PROTEIN ABHD13"/>
    <property type="match status" value="1"/>
</dbReference>
<keyword evidence="2" id="KW-1133">Transmembrane helix</keyword>
<protein>
    <submittedName>
        <fullName evidence="4">Alpha/beta fold hydrolase</fullName>
    </submittedName>
</protein>
<gene>
    <name evidence="4" type="ORF">Q8X39_16220</name>
</gene>
<keyword evidence="4" id="KW-0378">Hydrolase</keyword>
<dbReference type="Gene3D" id="3.40.50.1820">
    <property type="entry name" value="alpha/beta hydrolase"/>
    <property type="match status" value="1"/>
</dbReference>
<comment type="caution">
    <text evidence="4">The sequence shown here is derived from an EMBL/GenBank/DDBJ whole genome shotgun (WGS) entry which is preliminary data.</text>
</comment>
<reference evidence="4 5" key="1">
    <citation type="submission" date="2023-08" db="EMBL/GenBank/DDBJ databases">
        <authorList>
            <person name="Roldan D.M."/>
            <person name="Menes R.J."/>
        </authorList>
    </citation>
    <scope>NUCLEOTIDE SEQUENCE [LARGE SCALE GENOMIC DNA]</scope>
    <source>
        <strain evidence="4 5">CCM 2812</strain>
    </source>
</reference>
<evidence type="ECO:0000313" key="4">
    <source>
        <dbReference type="EMBL" id="MDP4302182.1"/>
    </source>
</evidence>
<accession>A0ABT9G6S8</accession>
<evidence type="ECO:0000259" key="3">
    <source>
        <dbReference type="Pfam" id="PF12146"/>
    </source>
</evidence>
<dbReference type="SUPFAM" id="SSF53474">
    <property type="entry name" value="alpha/beta-Hydrolases"/>
    <property type="match status" value="1"/>
</dbReference>
<feature type="transmembrane region" description="Helical" evidence="2">
    <location>
        <begin position="30"/>
        <end position="52"/>
    </location>
</feature>
<dbReference type="EMBL" id="JAUZEE010000009">
    <property type="protein sequence ID" value="MDP4302182.1"/>
    <property type="molecule type" value="Genomic_DNA"/>
</dbReference>
<dbReference type="GO" id="GO:0016787">
    <property type="term" value="F:hydrolase activity"/>
    <property type="evidence" value="ECO:0007669"/>
    <property type="project" value="UniProtKB-KW"/>
</dbReference>